<keyword evidence="8" id="KW-0521">NADP</keyword>
<dbReference type="GO" id="GO:0047751">
    <property type="term" value="F:3-oxo-5-alpha-steroid 4-dehydrogenase (NADP+) activity"/>
    <property type="evidence" value="ECO:0007669"/>
    <property type="project" value="UniProtKB-EC"/>
</dbReference>
<keyword evidence="12 16" id="KW-0472">Membrane</keyword>
<evidence type="ECO:0000256" key="14">
    <source>
        <dbReference type="ARBA" id="ARBA00049397"/>
    </source>
</evidence>
<gene>
    <name evidence="18" type="ORF">H671_7g18407</name>
</gene>
<feature type="domain" description="3-oxo-5-alpha-steroid 4-dehydrogenase C-terminal" evidence="17">
    <location>
        <begin position="211"/>
        <end position="359"/>
    </location>
</feature>
<evidence type="ECO:0000256" key="3">
    <source>
        <dbReference type="ARBA" id="ARBA00007742"/>
    </source>
</evidence>
<dbReference type="GO" id="GO:0006702">
    <property type="term" value="P:androgen biosynthetic process"/>
    <property type="evidence" value="ECO:0007669"/>
    <property type="project" value="UniProtKB-ARBA"/>
</dbReference>
<feature type="transmembrane region" description="Helical" evidence="16">
    <location>
        <begin position="6"/>
        <end position="27"/>
    </location>
</feature>
<dbReference type="EMBL" id="KE682125">
    <property type="protein sequence ID" value="ERE67783.1"/>
    <property type="molecule type" value="Genomic_DNA"/>
</dbReference>
<evidence type="ECO:0000256" key="6">
    <source>
        <dbReference type="ARBA" id="ARBA00022782"/>
    </source>
</evidence>
<evidence type="ECO:0000256" key="12">
    <source>
        <dbReference type="ARBA" id="ARBA00023136"/>
    </source>
</evidence>
<evidence type="ECO:0000256" key="8">
    <source>
        <dbReference type="ARBA" id="ARBA00022857"/>
    </source>
</evidence>
<feature type="region of interest" description="Disordered" evidence="15">
    <location>
        <begin position="103"/>
        <end position="130"/>
    </location>
</feature>
<keyword evidence="11 18" id="KW-0560">Oxidoreductase</keyword>
<dbReference type="PROSITE" id="PS50244">
    <property type="entry name" value="S5A_REDUCTASE"/>
    <property type="match status" value="1"/>
</dbReference>
<evidence type="ECO:0000256" key="15">
    <source>
        <dbReference type="SAM" id="MobiDB-lite"/>
    </source>
</evidence>
<evidence type="ECO:0000256" key="1">
    <source>
        <dbReference type="ARBA" id="ARBA00004154"/>
    </source>
</evidence>
<dbReference type="GO" id="GO:0030154">
    <property type="term" value="P:cell differentiation"/>
    <property type="evidence" value="ECO:0007669"/>
    <property type="project" value="UniProtKB-KW"/>
</dbReference>
<evidence type="ECO:0000259" key="17">
    <source>
        <dbReference type="Pfam" id="PF02544"/>
    </source>
</evidence>
<dbReference type="PANTHER" id="PTHR10556:SF37">
    <property type="entry name" value="3-OXO-5-ALPHA-STEROID 4-DEHYDROGENASE 2"/>
    <property type="match status" value="1"/>
</dbReference>
<dbReference type="Proteomes" id="UP000030759">
    <property type="component" value="Unassembled WGS sequence"/>
</dbReference>
<dbReference type="InterPro" id="IPR001104">
    <property type="entry name" value="3-oxo-5_a-steroid_4-DH_C"/>
</dbReference>
<proteinExistence type="inferred from homology"/>
<feature type="transmembrane region" description="Helical" evidence="16">
    <location>
        <begin position="314"/>
        <end position="335"/>
    </location>
</feature>
<dbReference type="FunFam" id="1.20.120.1630:FF:000002">
    <property type="entry name" value="Steroid 5 alpha-reductase 1"/>
    <property type="match status" value="1"/>
</dbReference>
<keyword evidence="5 16" id="KW-0812">Transmembrane</keyword>
<evidence type="ECO:0000256" key="5">
    <source>
        <dbReference type="ARBA" id="ARBA00022692"/>
    </source>
</evidence>
<dbReference type="PANTHER" id="PTHR10556">
    <property type="entry name" value="3-OXO-5-ALPHA-STEROID 4-DEHYDROGENASE"/>
    <property type="match status" value="1"/>
</dbReference>
<comment type="similarity">
    <text evidence="3">Belongs to the steroid 5-alpha reductase family.</text>
</comment>
<evidence type="ECO:0000256" key="2">
    <source>
        <dbReference type="ARBA" id="ARBA00004477"/>
    </source>
</evidence>
<evidence type="ECO:0000256" key="13">
    <source>
        <dbReference type="ARBA" id="ARBA00048292"/>
    </source>
</evidence>
<evidence type="ECO:0000256" key="7">
    <source>
        <dbReference type="ARBA" id="ARBA00022848"/>
    </source>
</evidence>
<name>A0A061I088_CRIGR</name>
<keyword evidence="7" id="KW-0492">Microsome</keyword>
<accession>A0A061I088</accession>
<evidence type="ECO:0000256" key="11">
    <source>
        <dbReference type="ARBA" id="ARBA00023002"/>
    </source>
</evidence>
<evidence type="ECO:0000313" key="19">
    <source>
        <dbReference type="Proteomes" id="UP000030759"/>
    </source>
</evidence>
<dbReference type="EC" id="1.3.1.22" evidence="4"/>
<feature type="transmembrane region" description="Helical" evidence="16">
    <location>
        <begin position="249"/>
        <end position="267"/>
    </location>
</feature>
<evidence type="ECO:0000256" key="10">
    <source>
        <dbReference type="ARBA" id="ARBA00022989"/>
    </source>
</evidence>
<dbReference type="InterPro" id="IPR039357">
    <property type="entry name" value="SRD5A/TECR"/>
</dbReference>
<keyword evidence="7" id="KW-0256">Endoplasmic reticulum</keyword>
<dbReference type="AlphaFoldDB" id="A0A061I088"/>
<dbReference type="GO" id="GO:0007548">
    <property type="term" value="P:sex differentiation"/>
    <property type="evidence" value="ECO:0007669"/>
    <property type="project" value="UniProtKB-KW"/>
</dbReference>
<dbReference type="Pfam" id="PF02544">
    <property type="entry name" value="Steroid_dh"/>
    <property type="match status" value="1"/>
</dbReference>
<sequence>MPIECHQGPVLAGSATLATMGALVLYLREPGSYGKHSQSVSSGVPLLPARVAWFLQELPSFLVPVGMLAWQPRSLFGQPGNVLLGLFSAHYFHSLERQEQVATPINPPVEESVNSLGKTKQKNKNKNKKTDCGIKLRSPCLQVKRFTDWAKFKGKAFAIMTLMWLGLFCGLTSPPLLSFNFPSPLPTNEDLITFFFHPRTFIYSLLTRGRPFPVMLFLRAIVFCIGNGFLQAYYLIYCAEYPKEWYTDVRFSLGVFLFILGMGINIHSDYLLRQLRKPGEVIYKIPQGGLFTYVSGANFLGEIIEWMGYALATWSLPAFAFAFFSLCFLGVQAFYHHRFYLKMFKDYPKSRRALIPFIF</sequence>
<keyword evidence="6" id="KW-0221">Differentiation</keyword>
<evidence type="ECO:0000313" key="18">
    <source>
        <dbReference type="EMBL" id="ERE67783.1"/>
    </source>
</evidence>
<dbReference type="GO" id="GO:0005789">
    <property type="term" value="C:endoplasmic reticulum membrane"/>
    <property type="evidence" value="ECO:0007669"/>
    <property type="project" value="UniProtKB-SubCell"/>
</dbReference>
<comment type="catalytic activity">
    <reaction evidence="13">
        <text>5alpha-pregnane-3,20-dione + NADP(+) = progesterone + NADPH + H(+)</text>
        <dbReference type="Rhea" id="RHEA:21952"/>
        <dbReference type="ChEBI" id="CHEBI:15378"/>
        <dbReference type="ChEBI" id="CHEBI:17026"/>
        <dbReference type="ChEBI" id="CHEBI:28952"/>
        <dbReference type="ChEBI" id="CHEBI:57783"/>
        <dbReference type="ChEBI" id="CHEBI:58349"/>
        <dbReference type="EC" id="1.3.1.22"/>
    </reaction>
    <physiologicalReaction direction="right-to-left" evidence="13">
        <dbReference type="Rhea" id="RHEA:21954"/>
    </physiologicalReaction>
</comment>
<feature type="transmembrane region" description="Helical" evidence="16">
    <location>
        <begin position="156"/>
        <end position="179"/>
    </location>
</feature>
<dbReference type="Gene3D" id="1.20.120.1630">
    <property type="match status" value="1"/>
</dbReference>
<reference evidence="19" key="1">
    <citation type="journal article" date="2013" name="Nat. Biotechnol.">
        <title>Chinese hamster genome sequenced from sorted chromosomes.</title>
        <authorList>
            <person name="Brinkrolf K."/>
            <person name="Rupp O."/>
            <person name="Laux H."/>
            <person name="Kollin F."/>
            <person name="Ernst W."/>
            <person name="Linke B."/>
            <person name="Kofler R."/>
            <person name="Romand S."/>
            <person name="Hesse F."/>
            <person name="Budach W.E."/>
            <person name="Galosy S."/>
            <person name="Muller D."/>
            <person name="Noll T."/>
            <person name="Wienberg J."/>
            <person name="Jostock T."/>
            <person name="Leonard M."/>
            <person name="Grillari J."/>
            <person name="Tauch A."/>
            <person name="Goesmann A."/>
            <person name="Helk B."/>
            <person name="Mott J.E."/>
            <person name="Puhler A."/>
            <person name="Borth N."/>
        </authorList>
    </citation>
    <scope>NUCLEOTIDE SEQUENCE [LARGE SCALE GENOMIC DNA]</scope>
    <source>
        <strain evidence="19">17A/GY</strain>
    </source>
</reference>
<keyword evidence="9" id="KW-0726">Sexual differentiation</keyword>
<organism evidence="18 19">
    <name type="scientific">Cricetulus griseus</name>
    <name type="common">Chinese hamster</name>
    <name type="synonym">Cricetulus barabensis griseus</name>
    <dbReference type="NCBI Taxonomy" id="10029"/>
    <lineage>
        <taxon>Eukaryota</taxon>
        <taxon>Metazoa</taxon>
        <taxon>Chordata</taxon>
        <taxon>Craniata</taxon>
        <taxon>Vertebrata</taxon>
        <taxon>Euteleostomi</taxon>
        <taxon>Mammalia</taxon>
        <taxon>Eutheria</taxon>
        <taxon>Euarchontoglires</taxon>
        <taxon>Glires</taxon>
        <taxon>Rodentia</taxon>
        <taxon>Myomorpha</taxon>
        <taxon>Muroidea</taxon>
        <taxon>Cricetidae</taxon>
        <taxon>Cricetinae</taxon>
        <taxon>Cricetulus</taxon>
    </lineage>
</organism>
<evidence type="ECO:0000256" key="4">
    <source>
        <dbReference type="ARBA" id="ARBA00012049"/>
    </source>
</evidence>
<protein>
    <recommendedName>
        <fullName evidence="4">3-oxo-5alpha-steroid 4-dehydrogenase (NADP(+))</fullName>
        <ecNumber evidence="4">1.3.1.22</ecNumber>
    </recommendedName>
</protein>
<comment type="catalytic activity">
    <reaction evidence="14">
        <text>17beta-hydroxy-5alpha-androstan-3-one + NADP(+) = testosterone + NADPH + H(+)</text>
        <dbReference type="Rhea" id="RHEA:50820"/>
        <dbReference type="ChEBI" id="CHEBI:15378"/>
        <dbReference type="ChEBI" id="CHEBI:16330"/>
        <dbReference type="ChEBI" id="CHEBI:17347"/>
        <dbReference type="ChEBI" id="CHEBI:57783"/>
        <dbReference type="ChEBI" id="CHEBI:58349"/>
        <dbReference type="EC" id="1.3.1.22"/>
    </reaction>
    <physiologicalReaction direction="right-to-left" evidence="14">
        <dbReference type="Rhea" id="RHEA:50822"/>
    </physiologicalReaction>
</comment>
<feature type="transmembrane region" description="Helical" evidence="16">
    <location>
        <begin position="216"/>
        <end position="237"/>
    </location>
</feature>
<comment type="subcellular location">
    <subcellularLocation>
        <location evidence="2">Endoplasmic reticulum membrane</location>
        <topology evidence="2">Multi-pass membrane protein</topology>
    </subcellularLocation>
    <subcellularLocation>
        <location evidence="1">Microsome membrane</location>
        <topology evidence="1">Multi-pass membrane protein</topology>
    </subcellularLocation>
</comment>
<evidence type="ECO:0000256" key="9">
    <source>
        <dbReference type="ARBA" id="ARBA00022928"/>
    </source>
</evidence>
<evidence type="ECO:0000256" key="16">
    <source>
        <dbReference type="SAM" id="Phobius"/>
    </source>
</evidence>
<keyword evidence="10 16" id="KW-1133">Transmembrane helix</keyword>